<protein>
    <submittedName>
        <fullName evidence="1">Uncharacterized protein</fullName>
    </submittedName>
</protein>
<reference evidence="1" key="1">
    <citation type="submission" date="2020-05" db="EMBL/GenBank/DDBJ databases">
        <title>Mycena genomes resolve the evolution of fungal bioluminescence.</title>
        <authorList>
            <person name="Tsai I.J."/>
        </authorList>
    </citation>
    <scope>NUCLEOTIDE SEQUENCE</scope>
    <source>
        <strain evidence="1">CCC161011</strain>
    </source>
</reference>
<evidence type="ECO:0000313" key="1">
    <source>
        <dbReference type="EMBL" id="KAF7360754.1"/>
    </source>
</evidence>
<organism evidence="1 2">
    <name type="scientific">Mycena venus</name>
    <dbReference type="NCBI Taxonomy" id="2733690"/>
    <lineage>
        <taxon>Eukaryota</taxon>
        <taxon>Fungi</taxon>
        <taxon>Dikarya</taxon>
        <taxon>Basidiomycota</taxon>
        <taxon>Agaricomycotina</taxon>
        <taxon>Agaricomycetes</taxon>
        <taxon>Agaricomycetidae</taxon>
        <taxon>Agaricales</taxon>
        <taxon>Marasmiineae</taxon>
        <taxon>Mycenaceae</taxon>
        <taxon>Mycena</taxon>
    </lineage>
</organism>
<dbReference type="EMBL" id="JACAZI010000005">
    <property type="protein sequence ID" value="KAF7360754.1"/>
    <property type="molecule type" value="Genomic_DNA"/>
</dbReference>
<dbReference type="AlphaFoldDB" id="A0A8H6YM07"/>
<accession>A0A8H6YM07</accession>
<dbReference type="Proteomes" id="UP000620124">
    <property type="component" value="Unassembled WGS sequence"/>
</dbReference>
<keyword evidence="2" id="KW-1185">Reference proteome</keyword>
<sequence>MVTRDARPNITVNHAALDAATVSGRDGTAPISRIWSASQLAKLSWDGSVPAGTAITPRWRQKKLGLRTIHLIGTLKKFSQRSLEEQCLVRRNFRYPGAVMFAILTLIFRGRRCGAPRALSQGCKRSPIVMDGKLTWCWLIGRVSCF</sequence>
<comment type="caution">
    <text evidence="1">The sequence shown here is derived from an EMBL/GenBank/DDBJ whole genome shotgun (WGS) entry which is preliminary data.</text>
</comment>
<proteinExistence type="predicted"/>
<gene>
    <name evidence="1" type="ORF">MVEN_00807400</name>
</gene>
<evidence type="ECO:0000313" key="2">
    <source>
        <dbReference type="Proteomes" id="UP000620124"/>
    </source>
</evidence>
<name>A0A8H6YM07_9AGAR</name>